<dbReference type="SUPFAM" id="SSF53474">
    <property type="entry name" value="alpha/beta-Hydrolases"/>
    <property type="match status" value="1"/>
</dbReference>
<evidence type="ECO:0000313" key="3">
    <source>
        <dbReference type="Proteomes" id="UP001291623"/>
    </source>
</evidence>
<organism evidence="2 3">
    <name type="scientific">Anisodus tanguticus</name>
    <dbReference type="NCBI Taxonomy" id="243964"/>
    <lineage>
        <taxon>Eukaryota</taxon>
        <taxon>Viridiplantae</taxon>
        <taxon>Streptophyta</taxon>
        <taxon>Embryophyta</taxon>
        <taxon>Tracheophyta</taxon>
        <taxon>Spermatophyta</taxon>
        <taxon>Magnoliopsida</taxon>
        <taxon>eudicotyledons</taxon>
        <taxon>Gunneridae</taxon>
        <taxon>Pentapetalae</taxon>
        <taxon>asterids</taxon>
        <taxon>lamiids</taxon>
        <taxon>Solanales</taxon>
        <taxon>Solanaceae</taxon>
        <taxon>Solanoideae</taxon>
        <taxon>Hyoscyameae</taxon>
        <taxon>Anisodus</taxon>
    </lineage>
</organism>
<gene>
    <name evidence="2" type="ORF">RND71_013823</name>
</gene>
<dbReference type="PANTHER" id="PTHR33428:SF2">
    <property type="entry name" value="CHLOROPHYLLASE-2"/>
    <property type="match status" value="1"/>
</dbReference>
<dbReference type="Pfam" id="PF07224">
    <property type="entry name" value="Chlorophyllase"/>
    <property type="match status" value="1"/>
</dbReference>
<keyword evidence="3" id="KW-1185">Reference proteome</keyword>
<dbReference type="InterPro" id="IPR017395">
    <property type="entry name" value="Chlorophyllase-like"/>
</dbReference>
<dbReference type="GO" id="GO:0015996">
    <property type="term" value="P:chlorophyll catabolic process"/>
    <property type="evidence" value="ECO:0007669"/>
    <property type="project" value="TreeGrafter"/>
</dbReference>
<dbReference type="Gene3D" id="3.40.50.1820">
    <property type="entry name" value="alpha/beta hydrolase"/>
    <property type="match status" value="1"/>
</dbReference>
<protein>
    <recommendedName>
        <fullName evidence="4">Chlorophyllase</fullName>
    </recommendedName>
</protein>
<name>A0AAE1SAR8_9SOLA</name>
<dbReference type="PANTHER" id="PTHR33428">
    <property type="entry name" value="CHLOROPHYLLASE-2, CHLOROPLASTIC"/>
    <property type="match status" value="1"/>
</dbReference>
<comment type="caution">
    <text evidence="2">The sequence shown here is derived from an EMBL/GenBank/DDBJ whole genome shotgun (WGS) entry which is preliminary data.</text>
</comment>
<reference evidence="2" key="1">
    <citation type="submission" date="2023-12" db="EMBL/GenBank/DDBJ databases">
        <title>Genome assembly of Anisodus tanguticus.</title>
        <authorList>
            <person name="Wang Y.-J."/>
        </authorList>
    </citation>
    <scope>NUCLEOTIDE SEQUENCE</scope>
    <source>
        <strain evidence="2">KB-2021</strain>
        <tissue evidence="2">Leaf</tissue>
    </source>
</reference>
<dbReference type="AlphaFoldDB" id="A0AAE1SAR8"/>
<dbReference type="InterPro" id="IPR029058">
    <property type="entry name" value="AB_hydrolase_fold"/>
</dbReference>
<accession>A0AAE1SAR8</accession>
<dbReference type="GO" id="GO:0047746">
    <property type="term" value="F:chlorophyllase activity"/>
    <property type="evidence" value="ECO:0007669"/>
    <property type="project" value="TreeGrafter"/>
</dbReference>
<proteinExistence type="predicted"/>
<feature type="chain" id="PRO_5041961096" description="Chlorophyllase" evidence="1">
    <location>
        <begin position="28"/>
        <end position="274"/>
    </location>
</feature>
<evidence type="ECO:0008006" key="4">
    <source>
        <dbReference type="Google" id="ProtNLM"/>
    </source>
</evidence>
<evidence type="ECO:0000256" key="1">
    <source>
        <dbReference type="SAM" id="SignalP"/>
    </source>
</evidence>
<evidence type="ECO:0000313" key="2">
    <source>
        <dbReference type="EMBL" id="KAK4365943.1"/>
    </source>
</evidence>
<sequence>MASNKVVIAVLFIAMVTMFAASNVVVADDGEEIAYQECYENGMRLGATEESVKRECRNIVKDHDDTKSTAEIANWLAEGLQHYLPPEVEPNLKKLGLVGHSRGGKVAFGLALALIGVDPADGMDKGKQTPPAVLTYVPHSLNNLDMPVMVTGSGLGEVKRNPFFPACATKGVNHRDFYNECFKPACYFVAKDYGHNDMLDDETKGIQGKATYCLCKQGKSREPMRRFVGGVLLAFLEACLEGNSNDLIAIRDGHVTLPVELQDTDFRKQDGKSP</sequence>
<keyword evidence="1" id="KW-0732">Signal</keyword>
<dbReference type="EMBL" id="JAVYJV010000007">
    <property type="protein sequence ID" value="KAK4365943.1"/>
    <property type="molecule type" value="Genomic_DNA"/>
</dbReference>
<feature type="signal peptide" evidence="1">
    <location>
        <begin position="1"/>
        <end position="27"/>
    </location>
</feature>
<dbReference type="Proteomes" id="UP001291623">
    <property type="component" value="Unassembled WGS sequence"/>
</dbReference>